<accession>A0A179C7V3</accession>
<dbReference type="InterPro" id="IPR004638">
    <property type="entry name" value="EmrB-like"/>
</dbReference>
<dbReference type="PANTHER" id="PTHR42718">
    <property type="entry name" value="MAJOR FACILITATOR SUPERFAMILY MULTIDRUG TRANSPORTER MFSC"/>
    <property type="match status" value="1"/>
</dbReference>
<feature type="domain" description="Major facilitator superfamily (MFS) profile" evidence="8">
    <location>
        <begin position="13"/>
        <end position="462"/>
    </location>
</feature>
<dbReference type="EMBL" id="LVKI01000008">
    <property type="protein sequence ID" value="OAQ08740.1"/>
    <property type="molecule type" value="Genomic_DNA"/>
</dbReference>
<evidence type="ECO:0000256" key="4">
    <source>
        <dbReference type="ARBA" id="ARBA00022692"/>
    </source>
</evidence>
<evidence type="ECO:0000256" key="6">
    <source>
        <dbReference type="ARBA" id="ARBA00023136"/>
    </source>
</evidence>
<feature type="transmembrane region" description="Helical" evidence="7">
    <location>
        <begin position="12"/>
        <end position="35"/>
    </location>
</feature>
<feature type="transmembrane region" description="Helical" evidence="7">
    <location>
        <begin position="436"/>
        <end position="457"/>
    </location>
</feature>
<dbReference type="RefSeq" id="WP_064207632.1">
    <property type="nucleotide sequence ID" value="NZ_LVKC01000058.1"/>
</dbReference>
<keyword evidence="4 7" id="KW-0812">Transmembrane</keyword>
<dbReference type="SUPFAM" id="SSF103473">
    <property type="entry name" value="MFS general substrate transporter"/>
    <property type="match status" value="1"/>
</dbReference>
<gene>
    <name evidence="9" type="ORF">A3O14_03390</name>
</gene>
<feature type="transmembrane region" description="Helical" evidence="7">
    <location>
        <begin position="47"/>
        <end position="67"/>
    </location>
</feature>
<proteinExistence type="predicted"/>
<dbReference type="InterPro" id="IPR011701">
    <property type="entry name" value="MFS"/>
</dbReference>
<protein>
    <submittedName>
        <fullName evidence="9">Multidrug MFS transporter</fullName>
    </submittedName>
</protein>
<evidence type="ECO:0000313" key="9">
    <source>
        <dbReference type="EMBL" id="OAQ08740.1"/>
    </source>
</evidence>
<feature type="transmembrane region" description="Helical" evidence="7">
    <location>
        <begin position="109"/>
        <end position="129"/>
    </location>
</feature>
<evidence type="ECO:0000256" key="7">
    <source>
        <dbReference type="SAM" id="Phobius"/>
    </source>
</evidence>
<feature type="transmembrane region" description="Helical" evidence="7">
    <location>
        <begin position="331"/>
        <end position="350"/>
    </location>
</feature>
<evidence type="ECO:0000256" key="2">
    <source>
        <dbReference type="ARBA" id="ARBA00022448"/>
    </source>
</evidence>
<feature type="transmembrane region" description="Helical" evidence="7">
    <location>
        <begin position="167"/>
        <end position="186"/>
    </location>
</feature>
<dbReference type="OrthoDB" id="9816041at2"/>
<dbReference type="InterPro" id="IPR020846">
    <property type="entry name" value="MFS_dom"/>
</dbReference>
<dbReference type="PANTHER" id="PTHR42718:SF43">
    <property type="entry name" value="LINCOMYCIN RESISTANCE PROTEIN LMRB"/>
    <property type="match status" value="1"/>
</dbReference>
<evidence type="ECO:0000259" key="8">
    <source>
        <dbReference type="PROSITE" id="PS50850"/>
    </source>
</evidence>
<evidence type="ECO:0000256" key="5">
    <source>
        <dbReference type="ARBA" id="ARBA00022989"/>
    </source>
</evidence>
<organism evidence="9 10">
    <name type="scientific">Ligilactobacillus aviarius</name>
    <dbReference type="NCBI Taxonomy" id="1606"/>
    <lineage>
        <taxon>Bacteria</taxon>
        <taxon>Bacillati</taxon>
        <taxon>Bacillota</taxon>
        <taxon>Bacilli</taxon>
        <taxon>Lactobacillales</taxon>
        <taxon>Lactobacillaceae</taxon>
        <taxon>Ligilactobacillus</taxon>
    </lineage>
</organism>
<feature type="transmembrane region" description="Helical" evidence="7">
    <location>
        <begin position="79"/>
        <end position="97"/>
    </location>
</feature>
<dbReference type="Proteomes" id="UP000078520">
    <property type="component" value="Unassembled WGS sequence"/>
</dbReference>
<feature type="transmembrane region" description="Helical" evidence="7">
    <location>
        <begin position="266"/>
        <end position="287"/>
    </location>
</feature>
<dbReference type="GO" id="GO:0005886">
    <property type="term" value="C:plasma membrane"/>
    <property type="evidence" value="ECO:0007669"/>
    <property type="project" value="UniProtKB-SubCell"/>
</dbReference>
<feature type="transmembrane region" description="Helical" evidence="7">
    <location>
        <begin position="225"/>
        <end position="246"/>
    </location>
</feature>
<feature type="transmembrane region" description="Helical" evidence="7">
    <location>
        <begin position="198"/>
        <end position="219"/>
    </location>
</feature>
<dbReference type="Pfam" id="PF07690">
    <property type="entry name" value="MFS_1"/>
    <property type="match status" value="1"/>
</dbReference>
<dbReference type="InterPro" id="IPR036259">
    <property type="entry name" value="MFS_trans_sf"/>
</dbReference>
<dbReference type="NCBIfam" id="TIGR00711">
    <property type="entry name" value="efflux_EmrB"/>
    <property type="match status" value="1"/>
</dbReference>
<dbReference type="Gene3D" id="1.20.1720.10">
    <property type="entry name" value="Multidrug resistance protein D"/>
    <property type="match status" value="1"/>
</dbReference>
<keyword evidence="6 7" id="KW-0472">Membrane</keyword>
<evidence type="ECO:0000256" key="3">
    <source>
        <dbReference type="ARBA" id="ARBA00022475"/>
    </source>
</evidence>
<feature type="transmembrane region" description="Helical" evidence="7">
    <location>
        <begin position="356"/>
        <end position="374"/>
    </location>
</feature>
<feature type="transmembrane region" description="Helical" evidence="7">
    <location>
        <begin position="141"/>
        <end position="161"/>
    </location>
</feature>
<dbReference type="AlphaFoldDB" id="A0A179C7V3"/>
<evidence type="ECO:0000256" key="1">
    <source>
        <dbReference type="ARBA" id="ARBA00004651"/>
    </source>
</evidence>
<comment type="subcellular location">
    <subcellularLocation>
        <location evidence="1">Cell membrane</location>
        <topology evidence="1">Multi-pass membrane protein</topology>
    </subcellularLocation>
</comment>
<dbReference type="Gene3D" id="1.20.1250.20">
    <property type="entry name" value="MFS general substrate transporter like domains"/>
    <property type="match status" value="1"/>
</dbReference>
<dbReference type="PROSITE" id="PS50850">
    <property type="entry name" value="MFS"/>
    <property type="match status" value="1"/>
</dbReference>
<reference evidence="10" key="1">
    <citation type="submission" date="2016-03" db="EMBL/GenBank/DDBJ databases">
        <authorList>
            <person name="Johnson T.J."/>
            <person name="Youmans B."/>
            <person name="Case K."/>
            <person name="Noll S."/>
        </authorList>
    </citation>
    <scope>NUCLEOTIDE SEQUENCE [LARGE SCALE GENOMIC DNA]</scope>
    <source>
        <strain evidence="10">UMNLAv8</strain>
    </source>
</reference>
<sequence>MDHQNEIQHPWLALMGPIIGAFVGMLSETSLNIALPQLSQSLNIGNATLQWIVTGYMLVIGIILPLSSLLTKWFTTRQIITTGIGAFLIGAIISALAPNFPILLTGRMIQGIGTGTILPLMFTVAMNIFPPQKMGTAMGVCSLVIMFAPAVGPTLTGFILAKLSWNWVFWLFVPVLLVALFFDLKFLPNISKLTRPKVDFASVILSIFGFGLLVMGFSFAARLGWTSPVVLGCLIGGILIVAVYAYRQLHHENPILNLKVFKHVAFTKGTLLVMIDFGIILSAMYLLPQYIQRGMLVPVALTGIIMLPGGIVNAAISGLAGRMFDKYGAKILATIGFIIAIIGAIMLLNVSTHTSVAYIIAAHVILMIGCPLAMSPSQTHALNSLEIYESADGSTIINTLQQIVGAIATAMATGLLQMGITASHGVSSAVAFTHGVHNGIIFTIVLAVIGLLIALSINNKNELRH</sequence>
<keyword evidence="3" id="KW-1003">Cell membrane</keyword>
<dbReference type="PRINTS" id="PR01036">
    <property type="entry name" value="TCRTETB"/>
</dbReference>
<dbReference type="GO" id="GO:0022857">
    <property type="term" value="F:transmembrane transporter activity"/>
    <property type="evidence" value="ECO:0007669"/>
    <property type="project" value="InterPro"/>
</dbReference>
<comment type="caution">
    <text evidence="9">The sequence shown here is derived from an EMBL/GenBank/DDBJ whole genome shotgun (WGS) entry which is preliminary data.</text>
</comment>
<keyword evidence="5 7" id="KW-1133">Transmembrane helix</keyword>
<evidence type="ECO:0000313" key="10">
    <source>
        <dbReference type="Proteomes" id="UP000078520"/>
    </source>
</evidence>
<feature type="transmembrane region" description="Helical" evidence="7">
    <location>
        <begin position="299"/>
        <end position="319"/>
    </location>
</feature>
<name>A0A179C7V3_9LACO</name>
<keyword evidence="2" id="KW-0813">Transport</keyword>
<feature type="transmembrane region" description="Helical" evidence="7">
    <location>
        <begin position="395"/>
        <end position="416"/>
    </location>
</feature>